<reference evidence="3 4" key="1">
    <citation type="submission" date="2018-03" db="EMBL/GenBank/DDBJ databases">
        <title>Aerobic endospore-forming bacteria genome sequencing and assembly.</title>
        <authorList>
            <person name="Cavalcante D.A."/>
            <person name="Driks A."/>
            <person name="Putonti C."/>
            <person name="De-Souza M.T."/>
        </authorList>
    </citation>
    <scope>NUCLEOTIDE SEQUENCE [LARGE SCALE GENOMIC DNA]</scope>
    <source>
        <strain evidence="3 4">SDF0037</strain>
    </source>
</reference>
<keyword evidence="2" id="KW-0812">Transmembrane</keyword>
<feature type="transmembrane region" description="Helical" evidence="2">
    <location>
        <begin position="12"/>
        <end position="31"/>
    </location>
</feature>
<accession>A0A544UK24</accession>
<dbReference type="Proteomes" id="UP000317944">
    <property type="component" value="Unassembled WGS sequence"/>
</dbReference>
<comment type="caution">
    <text evidence="3">The sequence shown here is derived from an EMBL/GenBank/DDBJ whole genome shotgun (WGS) entry which is preliminary data.</text>
</comment>
<keyword evidence="1" id="KW-0175">Coiled coil</keyword>
<feature type="transmembrane region" description="Helical" evidence="2">
    <location>
        <begin position="102"/>
        <end position="125"/>
    </location>
</feature>
<dbReference type="AlphaFoldDB" id="A0A544UK24"/>
<evidence type="ECO:0000313" key="3">
    <source>
        <dbReference type="EMBL" id="TQR33618.1"/>
    </source>
</evidence>
<proteinExistence type="predicted"/>
<keyword evidence="2" id="KW-1133">Transmembrane helix</keyword>
<dbReference type="RefSeq" id="WP_142508876.1">
    <property type="nucleotide sequence ID" value="NZ_SADV01000007.1"/>
</dbReference>
<name>A0A544UK24_LYSSH</name>
<dbReference type="EMBL" id="SADV01000007">
    <property type="protein sequence ID" value="TQR33618.1"/>
    <property type="molecule type" value="Genomic_DNA"/>
</dbReference>
<gene>
    <name evidence="3" type="ORF">C7Y47_11300</name>
</gene>
<sequence length="321" mass="37094">MVTIKKFNEYATSFAPIILILLLIINLIYLVNIGSNFHKESKATEKELTSLSTQLKEFEEVLKDEKKTVLLKQDEEMVEFLKSEYENFQSFANSDRESFFNLINLFFVALGVLVTGGTIVLYWLFGQSREEVKKNAEKVIEVSAEQVVNEAKQKFDEILSPTVTEYDEKYKELERLLNSGYKLKNSNFILVCSEEETTNVESNLVRRVRAISNTQLHKFNEFEDTKVKLSNNEIDMLIYVYKKIYETENETFKKYIQFLIDIDSKIPIIIYIDNGRVDGEDGELLNLYPYSSLANIPTTLTTNIIAMVNLLSYEGGNENDC</sequence>
<evidence type="ECO:0000313" key="4">
    <source>
        <dbReference type="Proteomes" id="UP000317944"/>
    </source>
</evidence>
<evidence type="ECO:0000256" key="1">
    <source>
        <dbReference type="SAM" id="Coils"/>
    </source>
</evidence>
<organism evidence="3 4">
    <name type="scientific">Lysinibacillus sphaericus</name>
    <name type="common">Bacillus sphaericus</name>
    <dbReference type="NCBI Taxonomy" id="1421"/>
    <lineage>
        <taxon>Bacteria</taxon>
        <taxon>Bacillati</taxon>
        <taxon>Bacillota</taxon>
        <taxon>Bacilli</taxon>
        <taxon>Bacillales</taxon>
        <taxon>Bacillaceae</taxon>
        <taxon>Lysinibacillus</taxon>
    </lineage>
</organism>
<protein>
    <submittedName>
        <fullName evidence="3">Uncharacterized protein</fullName>
    </submittedName>
</protein>
<dbReference type="OrthoDB" id="2969950at2"/>
<feature type="coiled-coil region" evidence="1">
    <location>
        <begin position="41"/>
        <end position="68"/>
    </location>
</feature>
<evidence type="ECO:0000256" key="2">
    <source>
        <dbReference type="SAM" id="Phobius"/>
    </source>
</evidence>
<keyword evidence="2" id="KW-0472">Membrane</keyword>